<reference evidence="1 2" key="1">
    <citation type="journal article" date="2014" name="Agronomy (Basel)">
        <title>A Draft Genome Sequence for Ensete ventricosum, the Drought-Tolerant Tree Against Hunger.</title>
        <authorList>
            <person name="Harrison J."/>
            <person name="Moore K.A."/>
            <person name="Paszkiewicz K."/>
            <person name="Jones T."/>
            <person name="Grant M."/>
            <person name="Ambacheew D."/>
            <person name="Muzemil S."/>
            <person name="Studholme D.J."/>
        </authorList>
    </citation>
    <scope>NUCLEOTIDE SEQUENCE [LARGE SCALE GENOMIC DNA]</scope>
</reference>
<evidence type="ECO:0000313" key="2">
    <source>
        <dbReference type="Proteomes" id="UP000287651"/>
    </source>
</evidence>
<comment type="caution">
    <text evidence="1">The sequence shown here is derived from an EMBL/GenBank/DDBJ whole genome shotgun (WGS) entry which is preliminary data.</text>
</comment>
<dbReference type="AlphaFoldDB" id="A0A426ZBI9"/>
<proteinExistence type="predicted"/>
<organism evidence="1 2">
    <name type="scientific">Ensete ventricosum</name>
    <name type="common">Abyssinian banana</name>
    <name type="synonym">Musa ensete</name>
    <dbReference type="NCBI Taxonomy" id="4639"/>
    <lineage>
        <taxon>Eukaryota</taxon>
        <taxon>Viridiplantae</taxon>
        <taxon>Streptophyta</taxon>
        <taxon>Embryophyta</taxon>
        <taxon>Tracheophyta</taxon>
        <taxon>Spermatophyta</taxon>
        <taxon>Magnoliopsida</taxon>
        <taxon>Liliopsida</taxon>
        <taxon>Zingiberales</taxon>
        <taxon>Musaceae</taxon>
        <taxon>Ensete</taxon>
    </lineage>
</organism>
<dbReference type="EMBL" id="AMZH03007434">
    <property type="protein sequence ID" value="RRT61334.1"/>
    <property type="molecule type" value="Genomic_DNA"/>
</dbReference>
<dbReference type="Proteomes" id="UP000287651">
    <property type="component" value="Unassembled WGS sequence"/>
</dbReference>
<sequence>MGVFKLIVAPNCISFEVDDSGVHYGILRCFDNSGSNVRRTKSIPSGLLLPIEGSPPSCVLLLLLGQWYELVGGLMAKRGGGLSIDGYSLRLKGLRLEEWFWVAADDNNGFGGDRVWTQQVVLKVVQ</sequence>
<gene>
    <name evidence="1" type="ORF">B296_00012755</name>
</gene>
<evidence type="ECO:0000313" key="1">
    <source>
        <dbReference type="EMBL" id="RRT61334.1"/>
    </source>
</evidence>
<protein>
    <submittedName>
        <fullName evidence="1">Uncharacterized protein</fullName>
    </submittedName>
</protein>
<name>A0A426ZBI9_ENSVE</name>
<accession>A0A426ZBI9</accession>